<reference evidence="2" key="1">
    <citation type="journal article" date="2020" name="mSystems">
        <title>Genome- and Community-Level Interaction Insights into Carbon Utilization and Element Cycling Functions of Hydrothermarchaeota in Hydrothermal Sediment.</title>
        <authorList>
            <person name="Zhou Z."/>
            <person name="Liu Y."/>
            <person name="Xu W."/>
            <person name="Pan J."/>
            <person name="Luo Z.H."/>
            <person name="Li M."/>
        </authorList>
    </citation>
    <scope>NUCLEOTIDE SEQUENCE</scope>
    <source>
        <strain evidence="2">HyVt-388</strain>
    </source>
</reference>
<dbReference type="Proteomes" id="UP000885826">
    <property type="component" value="Unassembled WGS sequence"/>
</dbReference>
<evidence type="ECO:0008006" key="4">
    <source>
        <dbReference type="Google" id="ProtNLM"/>
    </source>
</evidence>
<keyword evidence="1" id="KW-1133">Transmembrane helix</keyword>
<proteinExistence type="predicted"/>
<evidence type="ECO:0000256" key="1">
    <source>
        <dbReference type="SAM" id="Phobius"/>
    </source>
</evidence>
<comment type="caution">
    <text evidence="2">The sequence shown here is derived from an EMBL/GenBank/DDBJ whole genome shotgun (WGS) entry which is preliminary data.</text>
</comment>
<keyword evidence="1" id="KW-0812">Transmembrane</keyword>
<evidence type="ECO:0000313" key="3">
    <source>
        <dbReference type="Proteomes" id="UP000885826"/>
    </source>
</evidence>
<dbReference type="InterPro" id="IPR023614">
    <property type="entry name" value="Porin_dom_sf"/>
</dbReference>
<dbReference type="EMBL" id="DRIG01000027">
    <property type="protein sequence ID" value="HEC77968.1"/>
    <property type="molecule type" value="Genomic_DNA"/>
</dbReference>
<name>A0A9C9JZM3_UNCW3</name>
<protein>
    <recommendedName>
        <fullName evidence="4">Porin</fullName>
    </recommendedName>
</protein>
<keyword evidence="1" id="KW-0472">Membrane</keyword>
<sequence>MNGSQVSPDSKKGLQNQRPRLTIREVKMNRKYETNKRKMENRSALFDLAFLILSFPVILSAVETTLSMELWPRYTLEMKEDADELSESQFALKRGYFRIEPKFNDKIKGRFNLDFFSSEKSQDGAGIKLKYAYLDFKELFPIPESKVSFGLLKPYFGVVYDWNYTTIQKSLEDKEKVIASADYGVAMYGYIPGGFGEYALGMYNGEGYKKTGSKVNINPAGIVNLRTIPIPGLTLGGSVLYEKAGIPDTLVTKYTERLLYSAIGHIAFGPIDILGEFLVKNYDDTMSQGFMVMPILKLWQLTGIDVDIVGRFDRWDKDKNIDDDMHRRVIGGLNWYILRDEKGKPMVWIQINGERKIYEDKDEPYIDELGIQLRWKFVNKIKG</sequence>
<accession>A0A9C9JZM3</accession>
<organism evidence="2 3">
    <name type="scientific">candidate division WOR-3 bacterium</name>
    <dbReference type="NCBI Taxonomy" id="2052148"/>
    <lineage>
        <taxon>Bacteria</taxon>
        <taxon>Bacteria division WOR-3</taxon>
    </lineage>
</organism>
<dbReference type="Gene3D" id="2.40.160.10">
    <property type="entry name" value="Porin"/>
    <property type="match status" value="1"/>
</dbReference>
<gene>
    <name evidence="2" type="ORF">ENI34_02355</name>
</gene>
<dbReference type="AlphaFoldDB" id="A0A9C9JZM3"/>
<evidence type="ECO:0000313" key="2">
    <source>
        <dbReference type="EMBL" id="HEC77968.1"/>
    </source>
</evidence>
<feature type="transmembrane region" description="Helical" evidence="1">
    <location>
        <begin position="44"/>
        <end position="62"/>
    </location>
</feature>